<evidence type="ECO:0000313" key="16">
    <source>
        <dbReference type="EMBL" id="NWZ35077.1"/>
    </source>
</evidence>
<evidence type="ECO:0000256" key="4">
    <source>
        <dbReference type="ARBA" id="ARBA00022490"/>
    </source>
</evidence>
<evidence type="ECO:0000256" key="8">
    <source>
        <dbReference type="ARBA" id="ARBA00023242"/>
    </source>
</evidence>
<keyword evidence="5" id="KW-0597">Phosphoprotein</keyword>
<keyword evidence="8" id="KW-0539">Nucleus</keyword>
<feature type="region of interest" description="Disordered" evidence="14">
    <location>
        <begin position="89"/>
        <end position="117"/>
    </location>
</feature>
<feature type="region of interest" description="Disordered" evidence="14">
    <location>
        <begin position="275"/>
        <end position="294"/>
    </location>
</feature>
<keyword evidence="4" id="KW-0963">Cytoplasm</keyword>
<evidence type="ECO:0000256" key="7">
    <source>
        <dbReference type="ARBA" id="ARBA00023198"/>
    </source>
</evidence>
<evidence type="ECO:0000256" key="9">
    <source>
        <dbReference type="ARBA" id="ARBA00073021"/>
    </source>
</evidence>
<dbReference type="Pfam" id="PF16516">
    <property type="entry name" value="CC2-LZ"/>
    <property type="match status" value="1"/>
</dbReference>
<dbReference type="AlphaFoldDB" id="A0A7K7LVQ0"/>
<feature type="domain" description="NF-kappa-B essential modulator NEMO CC2-LZ" evidence="15">
    <location>
        <begin position="435"/>
        <end position="522"/>
    </location>
</feature>
<evidence type="ECO:0000256" key="1">
    <source>
        <dbReference type="ARBA" id="ARBA00004123"/>
    </source>
</evidence>
<comment type="caution">
    <text evidence="16">The sequence shown here is derived from an EMBL/GenBank/DDBJ whole genome shotgun (WGS) entry which is preliminary data.</text>
</comment>
<dbReference type="GO" id="GO:0010604">
    <property type="term" value="P:positive regulation of macromolecule metabolic process"/>
    <property type="evidence" value="ECO:0007669"/>
    <property type="project" value="UniProtKB-ARBA"/>
</dbReference>
<dbReference type="InterPro" id="IPR032419">
    <property type="entry name" value="CC2-LZ_dom"/>
</dbReference>
<keyword evidence="3" id="KW-0488">Methylation</keyword>
<evidence type="ECO:0000256" key="5">
    <source>
        <dbReference type="ARBA" id="ARBA00022553"/>
    </source>
</evidence>
<evidence type="ECO:0000256" key="14">
    <source>
        <dbReference type="SAM" id="MobiDB-lite"/>
    </source>
</evidence>
<evidence type="ECO:0000313" key="17">
    <source>
        <dbReference type="Proteomes" id="UP000540762"/>
    </source>
</evidence>
<evidence type="ECO:0000256" key="3">
    <source>
        <dbReference type="ARBA" id="ARBA00022481"/>
    </source>
</evidence>
<gene>
    <name evidence="16" type="primary">Tnip1</name>
    <name evidence="16" type="ORF">BRAATR_R12446</name>
</gene>
<dbReference type="FunFam" id="1.20.5.990:FF:000001">
    <property type="entry name" value="TNFAIP3 interacting protein 1"/>
    <property type="match status" value="1"/>
</dbReference>
<feature type="non-terminal residue" evidence="16">
    <location>
        <position position="662"/>
    </location>
</feature>
<dbReference type="GO" id="GO:0070373">
    <property type="term" value="P:negative regulation of ERK1 and ERK2 cascade"/>
    <property type="evidence" value="ECO:0007669"/>
    <property type="project" value="TreeGrafter"/>
</dbReference>
<evidence type="ECO:0000256" key="12">
    <source>
        <dbReference type="ARBA" id="ARBA00081786"/>
    </source>
</evidence>
<keyword evidence="6 13" id="KW-0175">Coiled coil</keyword>
<evidence type="ECO:0000256" key="10">
    <source>
        <dbReference type="ARBA" id="ARBA00075165"/>
    </source>
</evidence>
<dbReference type="GO" id="GO:0005634">
    <property type="term" value="C:nucleus"/>
    <property type="evidence" value="ECO:0007669"/>
    <property type="project" value="UniProtKB-SubCell"/>
</dbReference>
<dbReference type="PANTHER" id="PTHR31882:SF3">
    <property type="entry name" value="TNFAIP3-INTERACTING PROTEIN 1"/>
    <property type="match status" value="1"/>
</dbReference>
<dbReference type="GO" id="GO:0071222">
    <property type="term" value="P:cellular response to lipopolysaccharide"/>
    <property type="evidence" value="ECO:0007669"/>
    <property type="project" value="TreeGrafter"/>
</dbReference>
<accession>A0A7K7LVQ0</accession>
<dbReference type="GO" id="GO:0006954">
    <property type="term" value="P:inflammatory response"/>
    <property type="evidence" value="ECO:0007669"/>
    <property type="project" value="UniProtKB-KW"/>
</dbReference>
<proteinExistence type="predicted"/>
<dbReference type="GO" id="GO:0051019">
    <property type="term" value="F:mitogen-activated protein kinase binding"/>
    <property type="evidence" value="ECO:0007669"/>
    <property type="project" value="TreeGrafter"/>
</dbReference>
<reference evidence="16 17" key="1">
    <citation type="submission" date="2019-09" db="EMBL/GenBank/DDBJ databases">
        <title>Bird 10,000 Genomes (B10K) Project - Family phase.</title>
        <authorList>
            <person name="Zhang G."/>
        </authorList>
    </citation>
    <scope>NUCLEOTIDE SEQUENCE [LARGE SCALE GENOMIC DNA]</scope>
    <source>
        <strain evidence="16">OUT-0037</strain>
        <tissue evidence="16">Liver</tissue>
    </source>
</reference>
<feature type="region of interest" description="Disordered" evidence="14">
    <location>
        <begin position="1"/>
        <end position="21"/>
    </location>
</feature>
<evidence type="ECO:0000259" key="15">
    <source>
        <dbReference type="Pfam" id="PF16516"/>
    </source>
</evidence>
<dbReference type="Proteomes" id="UP000540762">
    <property type="component" value="Unassembled WGS sequence"/>
</dbReference>
<feature type="non-terminal residue" evidence="16">
    <location>
        <position position="1"/>
    </location>
</feature>
<organism evidence="16 17">
    <name type="scientific">Brachypodius melanocephalos</name>
    <name type="common">black-headed bulbul</name>
    <dbReference type="NCBI Taxonomy" id="3235156"/>
    <lineage>
        <taxon>Eukaryota</taxon>
        <taxon>Metazoa</taxon>
        <taxon>Chordata</taxon>
        <taxon>Craniata</taxon>
        <taxon>Vertebrata</taxon>
        <taxon>Euteleostomi</taxon>
        <taxon>Archelosauria</taxon>
        <taxon>Archosauria</taxon>
        <taxon>Dinosauria</taxon>
        <taxon>Saurischia</taxon>
        <taxon>Theropoda</taxon>
        <taxon>Coelurosauria</taxon>
        <taxon>Aves</taxon>
        <taxon>Neognathae</taxon>
        <taxon>Neoaves</taxon>
        <taxon>Telluraves</taxon>
        <taxon>Australaves</taxon>
        <taxon>Passeriformes</taxon>
        <taxon>Sylvioidea</taxon>
        <taxon>Pycnonotidae</taxon>
        <taxon>Brachypodius</taxon>
    </lineage>
</organism>
<feature type="coiled-coil region" evidence="13">
    <location>
        <begin position="322"/>
        <end position="559"/>
    </location>
</feature>
<feature type="coiled-coil region" evidence="13">
    <location>
        <begin position="24"/>
        <end position="68"/>
    </location>
</feature>
<keyword evidence="7" id="KW-0395">Inflammatory response</keyword>
<name>A0A7K7LVQ0_9PASS</name>
<dbReference type="GO" id="GO:0043124">
    <property type="term" value="P:negative regulation of canonical NF-kappaB signal transduction"/>
    <property type="evidence" value="ECO:0007669"/>
    <property type="project" value="UniProtKB-ARBA"/>
</dbReference>
<keyword evidence="17" id="KW-1185">Reference proteome</keyword>
<dbReference type="GO" id="GO:0005737">
    <property type="term" value="C:cytoplasm"/>
    <property type="evidence" value="ECO:0007669"/>
    <property type="project" value="UniProtKB-SubCell"/>
</dbReference>
<evidence type="ECO:0000256" key="13">
    <source>
        <dbReference type="SAM" id="Coils"/>
    </source>
</evidence>
<evidence type="ECO:0000256" key="2">
    <source>
        <dbReference type="ARBA" id="ARBA00004496"/>
    </source>
</evidence>
<dbReference type="GO" id="GO:0006357">
    <property type="term" value="P:regulation of transcription by RNA polymerase II"/>
    <property type="evidence" value="ECO:0007669"/>
    <property type="project" value="TreeGrafter"/>
</dbReference>
<dbReference type="PANTHER" id="PTHR31882">
    <property type="entry name" value="TNFAIP3-INTERACTING PROTEIN COILED COIL FAMILY MEMBER"/>
    <property type="match status" value="1"/>
</dbReference>
<dbReference type="Gene3D" id="1.20.5.990">
    <property type="entry name" value="Nemo cc2-lz domain - 1d5 darpin complex"/>
    <property type="match status" value="1"/>
</dbReference>
<comment type="subcellular location">
    <subcellularLocation>
        <location evidence="2">Cytoplasm</location>
    </subcellularLocation>
    <subcellularLocation>
        <location evidence="1">Nucleus</location>
    </subcellularLocation>
</comment>
<protein>
    <recommendedName>
        <fullName evidence="9">TNFAIP3-interacting protein 1</fullName>
    </recommendedName>
    <alternativeName>
        <fullName evidence="11">A20-binding inhibitor of NF-kappa-B activation 1</fullName>
    </alternativeName>
    <alternativeName>
        <fullName evidence="12">Nef-associated factor 1</fullName>
    </alternativeName>
    <alternativeName>
        <fullName evidence="10">Virion-associated nuclear shuttling protein</fullName>
    </alternativeName>
</protein>
<evidence type="ECO:0000256" key="11">
    <source>
        <dbReference type="ARBA" id="ARBA00079468"/>
    </source>
</evidence>
<sequence>MEGTGPYHIYDPGGGSEDNGSTALERLVEENARLKEKMQGIKSIGELLEESQVEASKLRQKAEDLVKDNKMLIGSSCLEDLVETGAVGPDPSFARAAPGSAQPDVEARKSPPSGSSSEFEVVAIEAQGFPQESRRAVSACRDLEQPPNEDANLLPQLQQLENTLSGCAKEASKDQVFVRMGYMASELKRLASKVHKNEQRTSFLQTLCETLHSENKELRTKLEHDLEQRNQALEKLRCAWAMWMETGLPWKLLLADPSLPAHRCENQELRRMVTLSSQDSGKREAAEQPALGTASTKALRVPPVRVQQSGAMVEKAPGREELEAKEKKVKILEHQRRELLEVNKQWDQHFRSMKQKYEQKVTDLHQELAEARRAVTELESEREQKQRDFDRKLLLAKSRIETEEAEKERLAMEVRDLQQRMRFLQEQLAPVTRQREYQEKEIQRLNKALEEALNVQASPPPIFAMEPAGKLPQQELLTQNELLKQQVKIFEEDFQRERSDRERMNEEKEELKQQLEKLQKQLVLSNNQLRASKDDCQREKEEKEKLKKLLKQHKQASGERLHAEPGPGPLGPACPVYQYPQYSPPMAHPMYHGYDEWQQIRYPPAMPGEHTQGQNFHHFPPVRIYLCQREGEQRPEYPWRPPCAMAHSQNTQQVAGVKPVPK</sequence>
<dbReference type="EMBL" id="VZSR01000479">
    <property type="protein sequence ID" value="NWZ35077.1"/>
    <property type="molecule type" value="Genomic_DNA"/>
</dbReference>
<evidence type="ECO:0000256" key="6">
    <source>
        <dbReference type="ARBA" id="ARBA00023054"/>
    </source>
</evidence>